<evidence type="ECO:0000313" key="1">
    <source>
        <dbReference type="EMBL" id="KAJ9066799.1"/>
    </source>
</evidence>
<accession>A0ACC2SWP4</accession>
<dbReference type="Proteomes" id="UP001165960">
    <property type="component" value="Unassembled WGS sequence"/>
</dbReference>
<proteinExistence type="predicted"/>
<keyword evidence="2" id="KW-1185">Reference proteome</keyword>
<evidence type="ECO:0000313" key="2">
    <source>
        <dbReference type="Proteomes" id="UP001165960"/>
    </source>
</evidence>
<name>A0ACC2SWP4_9FUNG</name>
<gene>
    <name evidence="1" type="ORF">DSO57_1006090</name>
</gene>
<reference evidence="1" key="1">
    <citation type="submission" date="2022-04" db="EMBL/GenBank/DDBJ databases">
        <title>Genome of the entomopathogenic fungus Entomophthora muscae.</title>
        <authorList>
            <person name="Elya C."/>
            <person name="Lovett B.R."/>
            <person name="Lee E."/>
            <person name="Macias A.M."/>
            <person name="Hajek A.E."/>
            <person name="De Bivort B.L."/>
            <person name="Kasson M.T."/>
            <person name="De Fine Licht H.H."/>
            <person name="Stajich J.E."/>
        </authorList>
    </citation>
    <scope>NUCLEOTIDE SEQUENCE</scope>
    <source>
        <strain evidence="1">Berkeley</strain>
    </source>
</reference>
<dbReference type="EMBL" id="QTSX02004277">
    <property type="protein sequence ID" value="KAJ9066799.1"/>
    <property type="molecule type" value="Genomic_DNA"/>
</dbReference>
<protein>
    <submittedName>
        <fullName evidence="1">Uncharacterized protein</fullName>
    </submittedName>
</protein>
<sequence length="219" mass="23902">MICEAGEFPPGAERHRQKDFPNGGEWIGTAKSPARENNWFHAAFLKESRSDKNTKQLKCQASKGSKDPETTPKHAKKPVKAKTPTPTPPTPFFLPPPLSISSPSPSSFPVSPFQIKSDDNLADHSFYESEADSEPTKEHRNKKEKVDKEPISSSGKEKEASKQASKNHSPPPDGSSPLPSSDPQDEPEECSKKFKASGHLALDPLAIHSICNVDGEKVP</sequence>
<comment type="caution">
    <text evidence="1">The sequence shown here is derived from an EMBL/GenBank/DDBJ whole genome shotgun (WGS) entry which is preliminary data.</text>
</comment>
<organism evidence="1 2">
    <name type="scientific">Entomophthora muscae</name>
    <dbReference type="NCBI Taxonomy" id="34485"/>
    <lineage>
        <taxon>Eukaryota</taxon>
        <taxon>Fungi</taxon>
        <taxon>Fungi incertae sedis</taxon>
        <taxon>Zoopagomycota</taxon>
        <taxon>Entomophthoromycotina</taxon>
        <taxon>Entomophthoromycetes</taxon>
        <taxon>Entomophthorales</taxon>
        <taxon>Entomophthoraceae</taxon>
        <taxon>Entomophthora</taxon>
    </lineage>
</organism>